<comment type="caution">
    <text evidence="1">The sequence shown here is derived from an EMBL/GenBank/DDBJ whole genome shotgun (WGS) entry which is preliminary data.</text>
</comment>
<evidence type="ECO:0000313" key="2">
    <source>
        <dbReference type="Proteomes" id="UP001159363"/>
    </source>
</evidence>
<gene>
    <name evidence="1" type="ORF">PR048_032731</name>
</gene>
<evidence type="ECO:0000313" key="1">
    <source>
        <dbReference type="EMBL" id="KAJ8866869.1"/>
    </source>
</evidence>
<sequence>MKRVRGEPYIGTSQVERHRYPVKVNIDMCSKLVNEEERFALYTAFRGMESSDNQWYFIASQIEQKWNELEGKRGAVEIATCMYDYMMSQQNIEEVRIISDGCGGQQKNVIFVSMCVTLCQTHPGLRTIDHKFFESGHTEMECDSMHSKIEKKSKNVPVYVPEGWAQII</sequence>
<keyword evidence="2" id="KW-1185">Reference proteome</keyword>
<dbReference type="Proteomes" id="UP001159363">
    <property type="component" value="Chromosome 15"/>
</dbReference>
<proteinExistence type="predicted"/>
<dbReference type="EMBL" id="JARBHB010000016">
    <property type="protein sequence ID" value="KAJ8866869.1"/>
    <property type="molecule type" value="Genomic_DNA"/>
</dbReference>
<accession>A0ABQ9G310</accession>
<name>A0ABQ9G310_9NEOP</name>
<organism evidence="1 2">
    <name type="scientific">Dryococelus australis</name>
    <dbReference type="NCBI Taxonomy" id="614101"/>
    <lineage>
        <taxon>Eukaryota</taxon>
        <taxon>Metazoa</taxon>
        <taxon>Ecdysozoa</taxon>
        <taxon>Arthropoda</taxon>
        <taxon>Hexapoda</taxon>
        <taxon>Insecta</taxon>
        <taxon>Pterygota</taxon>
        <taxon>Neoptera</taxon>
        <taxon>Polyneoptera</taxon>
        <taxon>Phasmatodea</taxon>
        <taxon>Verophasmatodea</taxon>
        <taxon>Anareolatae</taxon>
        <taxon>Phasmatidae</taxon>
        <taxon>Eurycanthinae</taxon>
        <taxon>Dryococelus</taxon>
    </lineage>
</organism>
<dbReference type="PANTHER" id="PTHR10773:SF19">
    <property type="match status" value="1"/>
</dbReference>
<dbReference type="PANTHER" id="PTHR10773">
    <property type="entry name" value="DNA-DIRECTED RNA POLYMERASES I, II, AND III SUBUNIT RPABC2"/>
    <property type="match status" value="1"/>
</dbReference>
<reference evidence="1 2" key="1">
    <citation type="submission" date="2023-02" db="EMBL/GenBank/DDBJ databases">
        <title>LHISI_Scaffold_Assembly.</title>
        <authorList>
            <person name="Stuart O.P."/>
            <person name="Cleave R."/>
            <person name="Magrath M.J.L."/>
            <person name="Mikheyev A.S."/>
        </authorList>
    </citation>
    <scope>NUCLEOTIDE SEQUENCE [LARGE SCALE GENOMIC DNA]</scope>
    <source>
        <strain evidence="1">Daus_M_001</strain>
        <tissue evidence="1">Leg muscle</tissue>
    </source>
</reference>
<protein>
    <submittedName>
        <fullName evidence="1">Uncharacterized protein</fullName>
    </submittedName>
</protein>